<feature type="domain" description="Fibrinogen-binding" evidence="9">
    <location>
        <begin position="4224"/>
        <end position="4376"/>
    </location>
</feature>
<feature type="domain" description="SpaA-like prealbumin fold" evidence="10">
    <location>
        <begin position="2068"/>
        <end position="2158"/>
    </location>
</feature>
<dbReference type="InterPro" id="IPR041171">
    <property type="entry name" value="SDR_Ig"/>
</dbReference>
<sequence>MRKILDRLTALVMVMLMFIQTCVPAITSFAKEEELDKRYVIQKLETLKQDTYANFSLNLATVLDDKNLDTDTNVKFVLNTTNVNSNIKLLVRKDFSLYDERTFDTVEEAHKKFDRVDKSLKDQGLSLDASVVQEDGKYRIHNNYVPKTDKEDFGDDYKVYSLKVVDEFDFDKEGLFNKLPENLKSTEQHRLQLAEERRLQQDGEVPEGDKHNRTYIFDFKVDKAVDSKLTAIALNKDANNPLEVKQNADLFAAILDDKTYSTYQTEQLPAEVTSSIEHKKEVAEAKAQADAKAKAEADAKAKAEADEKAKKEADEKAKKDAKAKEEADAKAKQEADKLKAEEAKKTEEQKAAEEKAKAEKDAKAKQEADAKAKEEAEKLKAEAEAKQKAEAKAKQEQLAKKQDEAEAKKAAEEKAKKDLENKKLLGLVQGSEEDQEEEPIIKKKETTEEVKKEPATPEERKQKAEEFDKALKDRKEEIKKSEDKKDANNKDANNKEDNKKSIDKKEVSKETKGLLEGIKEFFGFSNLQKADRELKAILSVKANGLKEVQALLSSFEAKYHLTQQEQAKLMDDNADAIKALIERDADKNFNPRMLAAAMESNDLTAAEKDNLKKKKFTITTRFDASVAHGTIPTTQSFTIKLDDELKVNDPSSLKPIKDKNGNVIAKPTYNETTNSITYNLVNPITEDLQIPLNIPVDYNTDKISLDEYGNFTVTNHVSGLGINNPPKDLVPQKIDRNGNPAGSIIEPGRHDVDQIIEQDDQNYKVNTDAYANPVIKDGKLQGYNWIIRVSSDTDLASLGYKANFTTVKGSGLGEISSRDSNVTLVPQLKESEQPEAKSLFGIHDSKHHAPKEGTREITYNLYTPVQGMQEKYMMDISIILTAKNKVGAKRIVMNGWPKDKVEEATPIRADMNNRTSILGKFTSESTTEWTVTDAVSTGDTGTKENPIDVKLPWKTRSLSNNQTLQKGQVAVYKIDPKTGKMVQDGDTQIVSEIPGKGTNPGTDQAVGTIAVYGYDATITQGDKEPQTLGGVAISRYEDINVEQNWNLDQGIPMPAQDIKAVDPSKKPTDSGYELGSTTVGEETPGGQATRNITIPDVKVWNIGTDKKATKNNIKIEQTFPTDKTYNGQTISYYENHNYYDPNTKGYNIHNRGTVEEVPNMASFTIVKTDKKDPKKKLAGAKFKLLNGPEVITDANGEAVFNNVAPGTYTIFETKAPNGYKSNQENATITIDDNGSVNLTGGQASISAGANPTKTVAHGGYPDYMNAMQYATKDDKGNVTTYIFLKANEAQRGGATDRNTRLNLRMNNGSISNVEVFDVDPTNQRNPLKTAMTQQSADKMLKELGGNVLNYPNNHPINGSNNVYDDFLKETGYQISIPKERFANDWGFLVKVTGTGDSLTYDWLTDGDYKFTNNNARLQNQNIVPSTSTDTDKATKITITNEAFETRPVEVKKLDKDKKSISGATFVIKDENGEVITTAISDKEGKASFGKLPEGKYTIEETQAPDGYVKSNVIFEVTVDNSKQVTYIPKFKNGSGNPVNGEDYLIKDIEQSQDESRADVTSVTQKLYVNDKENGSIGSRPGIWEAYFLESLSYTADIKLNNSAPGSRFSIQFDPNLDFTQYFNEFPKIKNKAGKEIADPYFDYTTNKLTYVFNEKSDGGPASANIKLVGIIPSKYFAKNDGTYKFTVTVAPGQEGLDNQTITQPITADYNLYYYDPKDSKPSQSYYFRDVYKGDDGEWYVTALAYYNPDYVKPGTNDVLNFNWKAVKHYTAGNYVEWTGDGTTPPYSLTDVKIYRTAPYMGTIQLPELQTQKKVNYNMPLSFGVRPEQDPSTYHLIYSRNIGPNEKITNDRNGDVVLNYDPSKINTFGRLKDKGPLDIKMPSVNNKNKDGYIIEQTFKISDIDKFNNTWRAFNMANDNFNAAFVSKANANTAIGDQTGGEIPKFYSQEVGLINKKYIPGNFKILKSNETNNKALSGASFSLTDESNNVIYRTSGNDGIVNFENLKPGSYTLIEEKSPTGFVKTDRRWDVNVSIDGTVVITEIGLNASGGSIVGKNIQISVTNKPTATEFRVYKKDSDNKPLPDAEFKLTKKGEDGKFTDFATGKSGTDGVVKFNKNLTKGTYILEETKSPEGYQKLDNKWVVEVDDNNKVKIYTYNEKKEDDPNTGTQQFENSLLTQDGVNWVNVSKRPTDKFISGDNRQTGYADKSSTPYKLGTRIVGINKTGKYAIQRYVINPEGKDIDIYNAIVHREKLWDDNMSWYAGNEDVNIYTLDKPVTTNVEDIRLYSYNLTDITDKVDKSPLGSSYSDRLQLVFKKDKLTDAGGKSLIKGKPIIVDVKIPYTSEYGGVGTGMDINTSEGPSWKSDYYEQVSDIVVGDPIKKDNITDDIKGSYISDDYLDVTNEKKKYEFSFDKINEAINKQGTHDAVTGATFKLVGPKPSEDTKWTHSDGKGKVEFKDLLPGTYKLVEHGAAQGYEQANTDWTVTVQKDGKIYLKENNESRSSRNAEVRTGDWRIDSAGETPTLFSLVGKNRFAVLSATLGQQDPFEISNELIGNAVRAGNGWETVDPSRSNSPTNGADGDSRTKITQIDKSIRKYRQIFLVNLQGRDLTYSKMDFHAQPPTTSVIGEGAPKGRNEQYNFKIVSIRPVSKQSTIDNIVYNGNTTFGVRNAKNYTSGTIKRYSAEVNTGYSDQALAIEVEYTYPSSGPIGLGLDFFPYSGGPKAWSAQNYSSVNDINYKTAENLYSITSNSPSNGKLEISKTSGITQGEQVTITATPNSDFVLDKLTVDGKQVSVDGNNQYILKMPNHNVVVNATFTQKTQKTYTVWVNNGTKVSASPSQNVAAGTPVKITVTPGPNEELDTLTYNDGKTTVNIDKTTKTFNMPAANVTVNATFKTVQPTVHTIKNYNGTGGVVAGVPNKAYKDQPINISVHPNDGYEVEKIWLEDEAGNTLQDLTKSTGFTMPDKNVVIKATFKKKESKSYIIGTSGDSTRGKITVTNPTNGQAKAGDTVEFEVESFPGWEVEKYYVSKTDSSGNLSDVDFDGRHGSFVMPESGVTINVVFKEETIPKNSKTVNIDQHTGGNVSVDKRIAEIGSKVRLTIEPYDRYSIKSYSVNKAHGSGNVAVKSDADGLYFIMPDDDVTVYSEFTRQTSPGAYNVSISNNIKNGNVSANLETANEGDIISLKATANQGYKFDRFIVKDSQEKEIPVVANSFKMPASNVSISANFYEYDPALGILIKDGNKSKKVEITNRKDGITPKVIKTDNYGTKLEGATFIIKKMTDDKYDTVDENFKVLKGTSDKDGNVTFKDEDGNVVKLKKGYYVMTEEKSPDGYKRIVAPWKMEVKDDGGRMYSVYKGPTDTPSSFIDDNKKANAKDYAGSDIKVKSRLTYINPESKTYVQRIYIDTRNYTGGDYLNVQISPKYKREEIDRAGLPPVTIKEGVKTAYRSTYEIVNPGENADIQNGDYDKILRTYDLANPNMSMVNTARWRPFDWAFDEDQLNIGKGVYIVEVEGYYDDSIIDGTATNEVYIDDNYNFTDAEGNPSKDPVKKAPYKKTDAEINPADYGKIDLHVDFYKGKREFKQLVSSKEDNRIYFDTIIGETGKNTAAYQGGAETLRKYLEATYGKERADAWAKSKPAGQKYPNFISKKVSLRNGDYITGKVDPSVAGEPYKHIDTSVNLNPIYSSDAENEVPKDGLVIENEKEKYNITFSKHGRDNPEDAADSQVVTENRLEGAVFKVQKLIGGNYEDVKGSTVASAFNGYFGFRNLEPGRYRLMEVQAPNGYRPIKDALLHFTIETIRTDSGKIVDPETGNIIDIKTIKVKFPGDADGKALTSLYMTDPKDAKKKIQIKNVDSKEINMETIIYKSADATRGKALKELTLVVSGGREYALLQTKIISDSSGFVSLEYDKANGVFQYVPEGKKTVQDGKLVDFVTSATAKNMGKIVNEKPGKGAITINKKDGEGNALEGANFKLTRISRKKTEGETGETEGIYNATSDAKGKVEFKELPIGNYELVETNPVDGYQNKGQIWHFTVGGKDLDPYSGPIARTGVNLTDSITLNKSEMTIVRPDNDPEKQTKNTIWPNSAQLFRFDNDFKVNDGKTIRPGDYFQVKLSDATDLYGIYNKDLVSGLDIFADGVGTIAKAEYDDVNGIITYTFTEYARTYELTDFNTSIVGHINRFKFKTSQNNVPVGIKMNSDNATDTFKNVNVEFDLGTHFAKAYGTRPNLSSKITYFDNKTGEFEHIFYLNRDQNLIKDGKFTYIPAKGVENLRLQVFRVNDNLLNHYNANWQNNMNYILPPSYAVNFNDFVNKGYIYLLNRNTYYGDVTKADPAVYTFPNGYLQPEDTYIIRVTGNIKDNTDRADYEAQGKIDRYNVNNNPYMGAERHDYVYGLLNENNAEAKLEVTAVNPKNEISFKKTDAEGKALKGAKFALVKYDSTSAKWNEVKGTEKTTEEDGLVKYEKLAPGKYALIEKQAPTGYNKIEGHIEEFTVDKDGVITKEVTRPKGSDNPVGTQPDTPVPGTGTTTPSYTGNILDKVTEVFGDAIDKVTGKETETVNEPIGTDPINVVNYKNIEFIKVDGDDNTKTLQGAVFEIHYKEKEDGEYAALTKKETVGGKEVDKAITVTSEQDGKFKLPISKDGYYALVETKAPEGYSKFPGKIKEFKLESGSISVLEKDPLRSSLTRGKKGQIISQVLSVDKDKNTFTQRIVINPKHESLTGINNSSYLRILENGWSITPKFTKTDGTSGIGGEVKVALLKKEPGKDDKKSITELEEKDFNKLGAIEHGTVGNNTGSRYSIKELLGKDTDGTSTSTTDTIVVEYTGTLANDKTQVDQKAELIIDNTILDTADYSLDINSLSSTDPIYVDVNKSNITPIPIENRKAIFPHTGAMGIIGFLVVGAVMMATAYYKYRRKRRESALS</sequence>
<evidence type="ECO:0000313" key="13">
    <source>
        <dbReference type="EMBL" id="MBS5965297.1"/>
    </source>
</evidence>
<protein>
    <submittedName>
        <fullName evidence="13">Fibrinogen-binding adhesin SdrG C-terminal domain-containing protein</fullName>
    </submittedName>
</protein>
<feature type="domain" description="SpaA-like prealbumin fold" evidence="10">
    <location>
        <begin position="3726"/>
        <end position="3795"/>
    </location>
</feature>
<keyword evidence="3" id="KW-0134">Cell wall</keyword>
<feature type="domain" description="SpaA-like prealbumin fold" evidence="10">
    <location>
        <begin position="3951"/>
        <end position="4034"/>
    </location>
</feature>
<name>A0A943L7N0_FINMA</name>
<evidence type="ECO:0000259" key="11">
    <source>
        <dbReference type="Pfam" id="PF17961"/>
    </source>
</evidence>
<accession>A0A943L7N0</accession>
<dbReference type="PANTHER" id="PTHR36108">
    <property type="entry name" value="COLOSSIN-B-RELATED"/>
    <property type="match status" value="1"/>
</dbReference>
<feature type="transmembrane region" description="Helical" evidence="8">
    <location>
        <begin position="4887"/>
        <end position="4907"/>
    </location>
</feature>
<feature type="domain" description="SDR-like Ig" evidence="11">
    <location>
        <begin position="615"/>
        <end position="699"/>
    </location>
</feature>
<comment type="similarity">
    <text evidence="2">Belongs to the serine-aspartate repeat-containing protein (SDr) family.</text>
</comment>
<dbReference type="Pfam" id="PF17802">
    <property type="entry name" value="SpaA"/>
    <property type="match status" value="10"/>
</dbReference>
<feature type="domain" description="SpaA-like prealbumin fold" evidence="10">
    <location>
        <begin position="1162"/>
        <end position="1238"/>
    </location>
</feature>
<keyword evidence="8" id="KW-0472">Membrane</keyword>
<evidence type="ECO:0000259" key="12">
    <source>
        <dbReference type="Pfam" id="PF18998"/>
    </source>
</evidence>
<dbReference type="Pfam" id="PF18998">
    <property type="entry name" value="Flg_new_2"/>
    <property type="match status" value="4"/>
</dbReference>
<dbReference type="InterPro" id="IPR008966">
    <property type="entry name" value="Adhesion_dom_sf"/>
</dbReference>
<feature type="domain" description="SpaA-like prealbumin fold" evidence="10">
    <location>
        <begin position="4571"/>
        <end position="4667"/>
    </location>
</feature>
<evidence type="ECO:0000256" key="6">
    <source>
        <dbReference type="ARBA" id="ARBA00023088"/>
    </source>
</evidence>
<dbReference type="Pfam" id="PF17961">
    <property type="entry name" value="Big_8"/>
    <property type="match status" value="2"/>
</dbReference>
<evidence type="ECO:0000256" key="8">
    <source>
        <dbReference type="SAM" id="Phobius"/>
    </source>
</evidence>
<feature type="domain" description="Bacterial repeat" evidence="12">
    <location>
        <begin position="2743"/>
        <end position="2817"/>
    </location>
</feature>
<evidence type="ECO:0000256" key="7">
    <source>
        <dbReference type="SAM" id="MobiDB-lite"/>
    </source>
</evidence>
<organism evidence="13 14">
    <name type="scientific">Finegoldia magna</name>
    <name type="common">Peptostreptococcus magnus</name>
    <dbReference type="NCBI Taxonomy" id="1260"/>
    <lineage>
        <taxon>Bacteria</taxon>
        <taxon>Bacillati</taxon>
        <taxon>Bacillota</taxon>
        <taxon>Tissierellia</taxon>
        <taxon>Tissierellales</taxon>
        <taxon>Peptoniphilaceae</taxon>
        <taxon>Finegoldia</taxon>
    </lineage>
</organism>
<dbReference type="Gene3D" id="2.60.40.1280">
    <property type="match status" value="3"/>
</dbReference>
<evidence type="ECO:0000256" key="3">
    <source>
        <dbReference type="ARBA" id="ARBA00022512"/>
    </source>
</evidence>
<feature type="compositionally biased region" description="Polar residues" evidence="7">
    <location>
        <begin position="1075"/>
        <end position="1089"/>
    </location>
</feature>
<feature type="domain" description="SpaA-like prealbumin fold" evidence="10">
    <location>
        <begin position="2418"/>
        <end position="2497"/>
    </location>
</feature>
<feature type="domain" description="SpaA-like prealbumin fold" evidence="10">
    <location>
        <begin position="4411"/>
        <end position="4501"/>
    </location>
</feature>
<evidence type="ECO:0000259" key="10">
    <source>
        <dbReference type="Pfam" id="PF17802"/>
    </source>
</evidence>
<evidence type="ECO:0000256" key="2">
    <source>
        <dbReference type="ARBA" id="ARBA00007257"/>
    </source>
</evidence>
<dbReference type="InterPro" id="IPR013783">
    <property type="entry name" value="Ig-like_fold"/>
</dbReference>
<dbReference type="SUPFAM" id="SSF49478">
    <property type="entry name" value="Cna protein B-type domain"/>
    <property type="match status" value="4"/>
</dbReference>
<comment type="caution">
    <text evidence="13">The sequence shown here is derived from an EMBL/GenBank/DDBJ whole genome shotgun (WGS) entry which is preliminary data.</text>
</comment>
<comment type="subcellular location">
    <subcellularLocation>
        <location evidence="1">Secreted</location>
        <location evidence="1">Cell wall</location>
        <topology evidence="1">Peptidoglycan-anchor</topology>
    </subcellularLocation>
</comment>
<dbReference type="Proteomes" id="UP000730862">
    <property type="component" value="Unassembled WGS sequence"/>
</dbReference>
<keyword evidence="4" id="KW-0964">Secreted</keyword>
<keyword evidence="6" id="KW-0572">Peptidoglycan-anchor</keyword>
<feature type="region of interest" description="Disordered" evidence="7">
    <location>
        <begin position="1060"/>
        <end position="1089"/>
    </location>
</feature>
<feature type="domain" description="SpaA-like prealbumin fold" evidence="10">
    <location>
        <begin position="1959"/>
        <end position="2039"/>
    </location>
</feature>
<evidence type="ECO:0000259" key="9">
    <source>
        <dbReference type="Pfam" id="PF10425"/>
    </source>
</evidence>
<dbReference type="InterPro" id="IPR011252">
    <property type="entry name" value="Fibrogen-bd_dom1"/>
</dbReference>
<dbReference type="Gene3D" id="2.60.40.10">
    <property type="entry name" value="Immunoglobulins"/>
    <property type="match status" value="10"/>
</dbReference>
<keyword evidence="5" id="KW-0732">Signal</keyword>
<evidence type="ECO:0000256" key="4">
    <source>
        <dbReference type="ARBA" id="ARBA00022525"/>
    </source>
</evidence>
<dbReference type="Gene3D" id="2.60.40.1290">
    <property type="match status" value="1"/>
</dbReference>
<reference evidence="13" key="1">
    <citation type="submission" date="2021-02" db="EMBL/GenBank/DDBJ databases">
        <title>Infant gut strain persistence is associated with maternal origin, phylogeny, and functional potential including surface adhesion and iron acquisition.</title>
        <authorList>
            <person name="Lou Y.C."/>
        </authorList>
    </citation>
    <scope>NUCLEOTIDE SEQUENCE</scope>
    <source>
        <strain evidence="13">L3_058_000G1_dasL3_058_000G1_concoct_72</strain>
    </source>
</reference>
<dbReference type="Pfam" id="PF10425">
    <property type="entry name" value="SdrG_C_C"/>
    <property type="match status" value="1"/>
</dbReference>
<dbReference type="RefSeq" id="WP_278736032.1">
    <property type="nucleotide sequence ID" value="NZ_JAHAIK010000017.1"/>
</dbReference>
<keyword evidence="8" id="KW-0812">Transmembrane</keyword>
<feature type="domain" description="Bacterial repeat" evidence="12">
    <location>
        <begin position="3160"/>
        <end position="3225"/>
    </location>
</feature>
<feature type="domain" description="SpaA-like prealbumin fold" evidence="10">
    <location>
        <begin position="3257"/>
        <end position="3346"/>
    </location>
</feature>
<dbReference type="SUPFAM" id="SSF49401">
    <property type="entry name" value="Bacterial adhesins"/>
    <property type="match status" value="2"/>
</dbReference>
<feature type="domain" description="Bacterial repeat" evidence="12">
    <location>
        <begin position="2822"/>
        <end position="2895"/>
    </location>
</feature>
<feature type="domain" description="SDR-like Ig" evidence="11">
    <location>
        <begin position="4082"/>
        <end position="4186"/>
    </location>
</feature>
<dbReference type="InterPro" id="IPR044060">
    <property type="entry name" value="Bacterial_rp_domain"/>
</dbReference>
<dbReference type="InterPro" id="IPR011266">
    <property type="entry name" value="Adhesin_Fg-bd_dom_2"/>
</dbReference>
<feature type="region of interest" description="Disordered" evidence="7">
    <location>
        <begin position="2562"/>
        <end position="2585"/>
    </location>
</feature>
<feature type="domain" description="Bacterial repeat" evidence="12">
    <location>
        <begin position="2901"/>
        <end position="2975"/>
    </location>
</feature>
<proteinExistence type="inferred from homology"/>
<feature type="region of interest" description="Disordered" evidence="7">
    <location>
        <begin position="297"/>
        <end position="508"/>
    </location>
</feature>
<feature type="compositionally biased region" description="Basic and acidic residues" evidence="7">
    <location>
        <begin position="297"/>
        <end position="423"/>
    </location>
</feature>
<evidence type="ECO:0000256" key="5">
    <source>
        <dbReference type="ARBA" id="ARBA00022729"/>
    </source>
</evidence>
<feature type="domain" description="SpaA-like prealbumin fold" evidence="10">
    <location>
        <begin position="1448"/>
        <end position="1524"/>
    </location>
</feature>
<gene>
    <name evidence="13" type="ORF">KIA07_06505</name>
</gene>
<feature type="compositionally biased region" description="Low complexity" evidence="7">
    <location>
        <begin position="4511"/>
        <end position="4530"/>
    </location>
</feature>
<keyword evidence="8" id="KW-1133">Transmembrane helix</keyword>
<dbReference type="EMBL" id="JAHAIK010000017">
    <property type="protein sequence ID" value="MBS5965297.1"/>
    <property type="molecule type" value="Genomic_DNA"/>
</dbReference>
<evidence type="ECO:0000256" key="1">
    <source>
        <dbReference type="ARBA" id="ARBA00004168"/>
    </source>
</evidence>
<dbReference type="InterPro" id="IPR041033">
    <property type="entry name" value="SpaA_PFL_dom_1"/>
</dbReference>
<dbReference type="PANTHER" id="PTHR36108:SF13">
    <property type="entry name" value="COLOSSIN-B-RELATED"/>
    <property type="match status" value="1"/>
</dbReference>
<feature type="compositionally biased region" description="Basic and acidic residues" evidence="7">
    <location>
        <begin position="439"/>
        <end position="508"/>
    </location>
</feature>
<feature type="region of interest" description="Disordered" evidence="7">
    <location>
        <begin position="4500"/>
        <end position="4530"/>
    </location>
</feature>
<dbReference type="GO" id="GO:0007155">
    <property type="term" value="P:cell adhesion"/>
    <property type="evidence" value="ECO:0007669"/>
    <property type="project" value="InterPro"/>
</dbReference>
<evidence type="ECO:0000313" key="14">
    <source>
        <dbReference type="Proteomes" id="UP000730862"/>
    </source>
</evidence>